<feature type="transmembrane region" description="Helical" evidence="8">
    <location>
        <begin position="15"/>
        <end position="38"/>
    </location>
</feature>
<dbReference type="EMBL" id="CAJNOJ010000047">
    <property type="protein sequence ID" value="CAF0951539.1"/>
    <property type="molecule type" value="Genomic_DNA"/>
</dbReference>
<name>A0A814D2Z9_ADIRI</name>
<gene>
    <name evidence="10" type="ORF">EDS130_LOCUS12361</name>
    <name evidence="11" type="ORF">XAT740_LOCUS27080</name>
</gene>
<dbReference type="PROSITE" id="PS50262">
    <property type="entry name" value="G_PROTEIN_RECEP_F1_2"/>
    <property type="match status" value="1"/>
</dbReference>
<evidence type="ECO:0000256" key="8">
    <source>
        <dbReference type="SAM" id="Phobius"/>
    </source>
</evidence>
<comment type="subcellular location">
    <subcellularLocation>
        <location evidence="1">Membrane</location>
        <topology evidence="1">Multi-pass membrane protein</topology>
    </subcellularLocation>
</comment>
<dbReference type="PANTHER" id="PTHR24243:SF230">
    <property type="entry name" value="G-PROTEIN COUPLED RECEPTORS FAMILY 1 PROFILE DOMAIN-CONTAINING PROTEIN"/>
    <property type="match status" value="1"/>
</dbReference>
<reference evidence="10" key="1">
    <citation type="submission" date="2021-02" db="EMBL/GenBank/DDBJ databases">
        <authorList>
            <person name="Nowell W R."/>
        </authorList>
    </citation>
    <scope>NUCLEOTIDE SEQUENCE</scope>
</reference>
<feature type="transmembrane region" description="Helical" evidence="8">
    <location>
        <begin position="131"/>
        <end position="152"/>
    </location>
</feature>
<evidence type="ECO:0000256" key="7">
    <source>
        <dbReference type="ARBA" id="ARBA00023224"/>
    </source>
</evidence>
<feature type="domain" description="G-protein coupled receptors family 1 profile" evidence="9">
    <location>
        <begin position="30"/>
        <end position="303"/>
    </location>
</feature>
<dbReference type="GO" id="GO:0005886">
    <property type="term" value="C:plasma membrane"/>
    <property type="evidence" value="ECO:0007669"/>
    <property type="project" value="TreeGrafter"/>
</dbReference>
<dbReference type="Pfam" id="PF00001">
    <property type="entry name" value="7tm_1"/>
    <property type="match status" value="1"/>
</dbReference>
<feature type="transmembrane region" description="Helical" evidence="8">
    <location>
        <begin position="244"/>
        <end position="263"/>
    </location>
</feature>
<keyword evidence="6" id="KW-0675">Receptor</keyword>
<dbReference type="Proteomes" id="UP000663852">
    <property type="component" value="Unassembled WGS sequence"/>
</dbReference>
<dbReference type="PANTHER" id="PTHR24243">
    <property type="entry name" value="G-PROTEIN COUPLED RECEPTOR"/>
    <property type="match status" value="1"/>
</dbReference>
<dbReference type="InterPro" id="IPR000276">
    <property type="entry name" value="GPCR_Rhodpsn"/>
</dbReference>
<keyword evidence="12" id="KW-1185">Reference proteome</keyword>
<keyword evidence="2 8" id="KW-0812">Transmembrane</keyword>
<evidence type="ECO:0000259" key="9">
    <source>
        <dbReference type="PROSITE" id="PS50262"/>
    </source>
</evidence>
<feature type="transmembrane region" description="Helical" evidence="8">
    <location>
        <begin position="50"/>
        <end position="73"/>
    </location>
</feature>
<keyword evidence="4" id="KW-0297">G-protein coupled receptor</keyword>
<feature type="transmembrane region" description="Helical" evidence="8">
    <location>
        <begin position="283"/>
        <end position="310"/>
    </location>
</feature>
<dbReference type="Gene3D" id="1.20.1070.10">
    <property type="entry name" value="Rhodopsin 7-helix transmembrane proteins"/>
    <property type="match status" value="1"/>
</dbReference>
<feature type="transmembrane region" description="Helical" evidence="8">
    <location>
        <begin position="178"/>
        <end position="201"/>
    </location>
</feature>
<dbReference type="AlphaFoldDB" id="A0A814D2Z9"/>
<organism evidence="10 13">
    <name type="scientific">Adineta ricciae</name>
    <name type="common">Rotifer</name>
    <dbReference type="NCBI Taxonomy" id="249248"/>
    <lineage>
        <taxon>Eukaryota</taxon>
        <taxon>Metazoa</taxon>
        <taxon>Spiralia</taxon>
        <taxon>Gnathifera</taxon>
        <taxon>Rotifera</taxon>
        <taxon>Eurotatoria</taxon>
        <taxon>Bdelloidea</taxon>
        <taxon>Adinetida</taxon>
        <taxon>Adinetidae</taxon>
        <taxon>Adineta</taxon>
    </lineage>
</organism>
<protein>
    <recommendedName>
        <fullName evidence="9">G-protein coupled receptors family 1 profile domain-containing protein</fullName>
    </recommendedName>
</protein>
<dbReference type="InterPro" id="IPR017452">
    <property type="entry name" value="GPCR_Rhodpsn_7TM"/>
</dbReference>
<evidence type="ECO:0000313" key="11">
    <source>
        <dbReference type="EMBL" id="CAF1266922.1"/>
    </source>
</evidence>
<proteinExistence type="predicted"/>
<keyword evidence="5 8" id="KW-0472">Membrane</keyword>
<dbReference type="SUPFAM" id="SSF81321">
    <property type="entry name" value="Family A G protein-coupled receptor-like"/>
    <property type="match status" value="1"/>
</dbReference>
<evidence type="ECO:0000256" key="4">
    <source>
        <dbReference type="ARBA" id="ARBA00023040"/>
    </source>
</evidence>
<keyword evidence="3 8" id="KW-1133">Transmembrane helix</keyword>
<dbReference type="EMBL" id="CAJNOR010002240">
    <property type="protein sequence ID" value="CAF1266922.1"/>
    <property type="molecule type" value="Genomic_DNA"/>
</dbReference>
<comment type="caution">
    <text evidence="10">The sequence shown here is derived from an EMBL/GenBank/DDBJ whole genome shotgun (WGS) entry which is preliminary data.</text>
</comment>
<evidence type="ECO:0000256" key="6">
    <source>
        <dbReference type="ARBA" id="ARBA00023170"/>
    </source>
</evidence>
<evidence type="ECO:0000256" key="2">
    <source>
        <dbReference type="ARBA" id="ARBA00022692"/>
    </source>
</evidence>
<feature type="transmembrane region" description="Helical" evidence="8">
    <location>
        <begin position="93"/>
        <end position="111"/>
    </location>
</feature>
<sequence>MSSNILSLLEIRNTLTATIGISFMVIGTLGGLLNILLFTRRHMWSLSPCIPYMFVASVANMFNLYTCVVIRVLYGFKFTFMFYFSAPCKLQYYSAYTSVCISSWLMAACCADRFIASSRDADIRCYSSMRIAYRVIFSIIIIIIMTASQVFFCFDANQVNTPGPCYTTSPTCAIIDQIYFFMFQLIGPPMCMIVFGIGTYIHIRQGRKVRPTDAHTKTIEASRVAGIIGNEQTRGKNRAVLRMLFAQILVYFLCTIPLTAFRLYAVMPITILKSNERAILENIIFNVTIFVQFGDKTFAFFIYTLTSAYFRQELVKLFKRRNI</sequence>
<dbReference type="GO" id="GO:0004930">
    <property type="term" value="F:G protein-coupled receptor activity"/>
    <property type="evidence" value="ECO:0007669"/>
    <property type="project" value="UniProtKB-KW"/>
</dbReference>
<keyword evidence="7" id="KW-0807">Transducer</keyword>
<evidence type="ECO:0000256" key="5">
    <source>
        <dbReference type="ARBA" id="ARBA00023136"/>
    </source>
</evidence>
<evidence type="ECO:0000313" key="12">
    <source>
        <dbReference type="Proteomes" id="UP000663828"/>
    </source>
</evidence>
<evidence type="ECO:0000313" key="10">
    <source>
        <dbReference type="EMBL" id="CAF0951539.1"/>
    </source>
</evidence>
<evidence type="ECO:0000256" key="1">
    <source>
        <dbReference type="ARBA" id="ARBA00004141"/>
    </source>
</evidence>
<accession>A0A814D2Z9</accession>
<evidence type="ECO:0000313" key="13">
    <source>
        <dbReference type="Proteomes" id="UP000663852"/>
    </source>
</evidence>
<dbReference type="Proteomes" id="UP000663828">
    <property type="component" value="Unassembled WGS sequence"/>
</dbReference>
<evidence type="ECO:0000256" key="3">
    <source>
        <dbReference type="ARBA" id="ARBA00022989"/>
    </source>
</evidence>